<sequence length="56" mass="6213">MSIRAGASRSLENRRLGFVSLENEVIMRSCGQQHEVMDPDDGLEKHGLLSAVFVIL</sequence>
<dbReference type="EMBL" id="CADCXU010028239">
    <property type="protein sequence ID" value="CAB0014895.1"/>
    <property type="molecule type" value="Genomic_DNA"/>
</dbReference>
<dbReference type="Proteomes" id="UP000479000">
    <property type="component" value="Unassembled WGS sequence"/>
</dbReference>
<reference evidence="1 2" key="1">
    <citation type="submission" date="2020-02" db="EMBL/GenBank/DDBJ databases">
        <authorList>
            <person name="Ferguson B K."/>
        </authorList>
    </citation>
    <scope>NUCLEOTIDE SEQUENCE [LARGE SCALE GENOMIC DNA]</scope>
</reference>
<protein>
    <submittedName>
        <fullName evidence="1">Uncharacterized protein</fullName>
    </submittedName>
</protein>
<dbReference type="AlphaFoldDB" id="A0A6H5HEB7"/>
<feature type="non-terminal residue" evidence="1">
    <location>
        <position position="56"/>
    </location>
</feature>
<name>A0A6H5HEB7_9HEMI</name>
<keyword evidence="2" id="KW-1185">Reference proteome</keyword>
<gene>
    <name evidence="1" type="ORF">NTEN_LOCUS19297</name>
</gene>
<proteinExistence type="predicted"/>
<accession>A0A6H5HEB7</accession>
<evidence type="ECO:0000313" key="1">
    <source>
        <dbReference type="EMBL" id="CAB0014895.1"/>
    </source>
</evidence>
<evidence type="ECO:0000313" key="2">
    <source>
        <dbReference type="Proteomes" id="UP000479000"/>
    </source>
</evidence>
<organism evidence="1 2">
    <name type="scientific">Nesidiocoris tenuis</name>
    <dbReference type="NCBI Taxonomy" id="355587"/>
    <lineage>
        <taxon>Eukaryota</taxon>
        <taxon>Metazoa</taxon>
        <taxon>Ecdysozoa</taxon>
        <taxon>Arthropoda</taxon>
        <taxon>Hexapoda</taxon>
        <taxon>Insecta</taxon>
        <taxon>Pterygota</taxon>
        <taxon>Neoptera</taxon>
        <taxon>Paraneoptera</taxon>
        <taxon>Hemiptera</taxon>
        <taxon>Heteroptera</taxon>
        <taxon>Panheteroptera</taxon>
        <taxon>Cimicomorpha</taxon>
        <taxon>Miridae</taxon>
        <taxon>Dicyphina</taxon>
        <taxon>Nesidiocoris</taxon>
    </lineage>
</organism>